<protein>
    <submittedName>
        <fullName evidence="1">Uncharacterized protein</fullName>
    </submittedName>
</protein>
<evidence type="ECO:0000313" key="1">
    <source>
        <dbReference type="EMBL" id="MBW87937.1"/>
    </source>
</evidence>
<reference evidence="1" key="1">
    <citation type="submission" date="2018-02" db="EMBL/GenBank/DDBJ databases">
        <title>Rhizophora mucronata_Transcriptome.</title>
        <authorList>
            <person name="Meera S.P."/>
            <person name="Sreeshan A."/>
            <person name="Augustine A."/>
        </authorList>
    </citation>
    <scope>NUCLEOTIDE SEQUENCE</scope>
    <source>
        <tissue evidence="1">Leaf</tissue>
    </source>
</reference>
<name>A0A2P2J3J8_RHIMU</name>
<dbReference type="EMBL" id="GGEC01007454">
    <property type="protein sequence ID" value="MBW87937.1"/>
    <property type="molecule type" value="Transcribed_RNA"/>
</dbReference>
<proteinExistence type="predicted"/>
<dbReference type="AlphaFoldDB" id="A0A2P2J3J8"/>
<accession>A0A2P2J3J8</accession>
<organism evidence="1">
    <name type="scientific">Rhizophora mucronata</name>
    <name type="common">Asiatic mangrove</name>
    <dbReference type="NCBI Taxonomy" id="61149"/>
    <lineage>
        <taxon>Eukaryota</taxon>
        <taxon>Viridiplantae</taxon>
        <taxon>Streptophyta</taxon>
        <taxon>Embryophyta</taxon>
        <taxon>Tracheophyta</taxon>
        <taxon>Spermatophyta</taxon>
        <taxon>Magnoliopsida</taxon>
        <taxon>eudicotyledons</taxon>
        <taxon>Gunneridae</taxon>
        <taxon>Pentapetalae</taxon>
        <taxon>rosids</taxon>
        <taxon>fabids</taxon>
        <taxon>Malpighiales</taxon>
        <taxon>Rhizophoraceae</taxon>
        <taxon>Rhizophora</taxon>
    </lineage>
</organism>
<sequence length="47" mass="5210">MNITNTLPLTYEKIQLCTDIEGVALEVHFKKISCSGTGYCNQERCGS</sequence>